<dbReference type="InterPro" id="IPR019999">
    <property type="entry name" value="Anth_synth_I-like"/>
</dbReference>
<dbReference type="InterPro" id="IPR017926">
    <property type="entry name" value="GATASE"/>
</dbReference>
<comment type="caution">
    <text evidence="8">The sequence shown here is derived from an EMBL/GenBank/DDBJ whole genome shotgun (WGS) entry which is preliminary data.</text>
</comment>
<dbReference type="Pfam" id="PF04715">
    <property type="entry name" value="Anth_synt_I_N"/>
    <property type="match status" value="1"/>
</dbReference>
<dbReference type="SUPFAM" id="SSF52317">
    <property type="entry name" value="Class I glutamine amidotransferase-like"/>
    <property type="match status" value="1"/>
</dbReference>
<dbReference type="Proteomes" id="UP001138997">
    <property type="component" value="Unassembled WGS sequence"/>
</dbReference>
<dbReference type="GO" id="GO:0005737">
    <property type="term" value="C:cytoplasm"/>
    <property type="evidence" value="ECO:0007669"/>
    <property type="project" value="TreeGrafter"/>
</dbReference>
<evidence type="ECO:0000256" key="2">
    <source>
        <dbReference type="ARBA" id="ARBA00013139"/>
    </source>
</evidence>
<dbReference type="Gene3D" id="3.60.120.10">
    <property type="entry name" value="Anthranilate synthase"/>
    <property type="match status" value="1"/>
</dbReference>
<sequence>MTAEPRPVRTLLVDNYDSYTYNLFQLLAVANGAEPTVVRNDEGDWSQVLARAQFDNIVISPGPGRPEHAGDFGLSAAAIAWARAEQVPLLGICLGHQGIAVAYGAHTVNAGQVMHGRISRVRHQGPLLAGIPQDFDVVRYHSLAVPEPLPDGLTAAAWAEDGTLMGLQAADAPLFGVQFHPESILTAHGAKIIENFRNLTPRRGLRPAGEEQLPPTMDEERTPLRLTARCIPGQVDAELLFAELRGSQEEPAIWLDSAAPGQDSGRFSYLVCGPGGPLRESLIHHEDHNIFDQISSLLSTFRVAEPADLPFDFTGGYVGYLGYEATADPATASPFPSDQPDAVFLFADRLVVLDHVLANVHLLALDPENHPVEETSAWLDATAALIAGLSGRKLPALGDHPRSIARPVRGRAQYLKDIANVHHWLREGETYEACLTTRFEAQTESSPFEVYRRLRNLNPAPYGAFLDFGDFCISSSSPERFLRIDRQGKVSAKPIKGTRPRGDTPDEDRSLAEELKNDTKERAENLMIVDLLRNDLGRVCEPGSVHVPTLMQVESFSTVHQLVSTIEGDLAPGRSAVDCVRAAFPGGSMTGAPKVRTMRLLRDLEGTARGIYSGAIGFFGVNGTADLSIVIRTLVHTGNQVSVGAGGAITVLSGPEPEWREVRLKADAVLRAVNAVTSDDAAQ</sequence>
<evidence type="ECO:0000259" key="6">
    <source>
        <dbReference type="Pfam" id="PF00425"/>
    </source>
</evidence>
<dbReference type="InterPro" id="IPR015890">
    <property type="entry name" value="Chorismate_C"/>
</dbReference>
<dbReference type="AlphaFoldDB" id="A0A9X1NNM3"/>
<evidence type="ECO:0000259" key="5">
    <source>
        <dbReference type="Pfam" id="PF00117"/>
    </source>
</evidence>
<evidence type="ECO:0000313" key="8">
    <source>
        <dbReference type="EMBL" id="MCD5316789.1"/>
    </source>
</evidence>
<dbReference type="PANTHER" id="PTHR11236:SF18">
    <property type="entry name" value="AMINODEOXYCHORISMATE SYNTHASE"/>
    <property type="match status" value="1"/>
</dbReference>
<dbReference type="InterPro" id="IPR006805">
    <property type="entry name" value="Anth_synth_I_N"/>
</dbReference>
<keyword evidence="8" id="KW-0032">Aminotransferase</keyword>
<evidence type="ECO:0000256" key="1">
    <source>
        <dbReference type="ARBA" id="ARBA00005970"/>
    </source>
</evidence>
<dbReference type="Gene3D" id="3.40.50.880">
    <property type="match status" value="1"/>
</dbReference>
<dbReference type="Pfam" id="PF00117">
    <property type="entry name" value="GATase"/>
    <property type="match status" value="1"/>
</dbReference>
<dbReference type="InterPro" id="IPR005801">
    <property type="entry name" value="ADC_synthase"/>
</dbReference>
<dbReference type="EMBL" id="JAJOMB010000034">
    <property type="protein sequence ID" value="MCD5316789.1"/>
    <property type="molecule type" value="Genomic_DNA"/>
</dbReference>
<dbReference type="InterPro" id="IPR006221">
    <property type="entry name" value="TrpG/PapA_dom"/>
</dbReference>
<accession>A0A9X1NNM3</accession>
<dbReference type="EC" id="2.6.1.85" evidence="2"/>
<keyword evidence="3 8" id="KW-0808">Transferase</keyword>
<dbReference type="CDD" id="cd01743">
    <property type="entry name" value="GATase1_Anthranilate_Synthase"/>
    <property type="match status" value="1"/>
</dbReference>
<name>A0A9X1NNM3_9ACTN</name>
<feature type="domain" description="Anthranilate synthase component I N-terminal" evidence="7">
    <location>
        <begin position="240"/>
        <end position="360"/>
    </location>
</feature>
<dbReference type="PROSITE" id="PS51273">
    <property type="entry name" value="GATASE_TYPE_1"/>
    <property type="match status" value="1"/>
</dbReference>
<keyword evidence="9" id="KW-1185">Reference proteome</keyword>
<feature type="domain" description="Chorismate-utilising enzyme C-terminal" evidence="6">
    <location>
        <begin position="412"/>
        <end position="665"/>
    </location>
</feature>
<dbReference type="GO" id="GO:0008153">
    <property type="term" value="P:4-aminobenzoate biosynthetic process"/>
    <property type="evidence" value="ECO:0007669"/>
    <property type="project" value="TreeGrafter"/>
</dbReference>
<dbReference type="SUPFAM" id="SSF56322">
    <property type="entry name" value="ADC synthase"/>
    <property type="match status" value="1"/>
</dbReference>
<evidence type="ECO:0000256" key="3">
    <source>
        <dbReference type="ARBA" id="ARBA00022679"/>
    </source>
</evidence>
<keyword evidence="4" id="KW-0315">Glutamine amidotransferase</keyword>
<dbReference type="NCBIfam" id="TIGR00566">
    <property type="entry name" value="trpG_papA"/>
    <property type="match status" value="1"/>
</dbReference>
<evidence type="ECO:0000259" key="7">
    <source>
        <dbReference type="Pfam" id="PF04715"/>
    </source>
</evidence>
<feature type="domain" description="Glutamine amidotransferase" evidence="5">
    <location>
        <begin position="11"/>
        <end position="196"/>
    </location>
</feature>
<dbReference type="PRINTS" id="PR00096">
    <property type="entry name" value="GATASE"/>
</dbReference>
<reference evidence="8" key="1">
    <citation type="submission" date="2021-11" db="EMBL/GenBank/DDBJ databases">
        <title>Streptomyces corallinus and Kineosporia corallina sp. nov., two new coral-derived marine actinobacteria.</title>
        <authorList>
            <person name="Buangrab K."/>
            <person name="Sutthacheep M."/>
            <person name="Yeemin T."/>
            <person name="Harunari E."/>
            <person name="Igarashi Y."/>
            <person name="Sripreechasak P."/>
            <person name="Kanchanasin P."/>
            <person name="Tanasupawat S."/>
            <person name="Phongsopitanun W."/>
        </authorList>
    </citation>
    <scope>NUCLEOTIDE SEQUENCE</scope>
    <source>
        <strain evidence="8">JCM 31032</strain>
    </source>
</reference>
<dbReference type="RefSeq" id="WP_231449640.1">
    <property type="nucleotide sequence ID" value="NZ_JAJOMB010000034.1"/>
</dbReference>
<dbReference type="PRINTS" id="PR00099">
    <property type="entry name" value="CPSGATASE"/>
</dbReference>
<evidence type="ECO:0000256" key="4">
    <source>
        <dbReference type="ARBA" id="ARBA00022962"/>
    </source>
</evidence>
<dbReference type="InterPro" id="IPR029062">
    <property type="entry name" value="Class_I_gatase-like"/>
</dbReference>
<comment type="similarity">
    <text evidence="1">In the C-terminal section; belongs to the anthranilate synthase component I family.</text>
</comment>
<dbReference type="PRINTS" id="PR00097">
    <property type="entry name" value="ANTSNTHASEII"/>
</dbReference>
<dbReference type="Pfam" id="PF00425">
    <property type="entry name" value="Chorismate_bind"/>
    <property type="match status" value="1"/>
</dbReference>
<organism evidence="8 9">
    <name type="scientific">Kineosporia babensis</name>
    <dbReference type="NCBI Taxonomy" id="499548"/>
    <lineage>
        <taxon>Bacteria</taxon>
        <taxon>Bacillati</taxon>
        <taxon>Actinomycetota</taxon>
        <taxon>Actinomycetes</taxon>
        <taxon>Kineosporiales</taxon>
        <taxon>Kineosporiaceae</taxon>
        <taxon>Kineosporia</taxon>
    </lineage>
</organism>
<evidence type="ECO:0000313" key="9">
    <source>
        <dbReference type="Proteomes" id="UP001138997"/>
    </source>
</evidence>
<gene>
    <name evidence="8" type="primary">pabB</name>
    <name evidence="8" type="ORF">LR394_38430</name>
</gene>
<dbReference type="InterPro" id="IPR005802">
    <property type="entry name" value="ADC_synth_comp_1"/>
</dbReference>
<proteinExistence type="inferred from homology"/>
<dbReference type="GO" id="GO:0000162">
    <property type="term" value="P:L-tryptophan biosynthetic process"/>
    <property type="evidence" value="ECO:0007669"/>
    <property type="project" value="TreeGrafter"/>
</dbReference>
<dbReference type="NCBIfam" id="TIGR00553">
    <property type="entry name" value="pabB"/>
    <property type="match status" value="1"/>
</dbReference>
<dbReference type="GO" id="GO:0009396">
    <property type="term" value="P:folic acid-containing compound biosynthetic process"/>
    <property type="evidence" value="ECO:0007669"/>
    <property type="project" value="InterPro"/>
</dbReference>
<protein>
    <recommendedName>
        <fullName evidence="2">aminodeoxychorismate synthase</fullName>
        <ecNumber evidence="2">2.6.1.85</ecNumber>
    </recommendedName>
</protein>
<dbReference type="PANTHER" id="PTHR11236">
    <property type="entry name" value="AMINOBENZOATE/ANTHRANILATE SYNTHASE"/>
    <property type="match status" value="1"/>
</dbReference>
<dbReference type="GO" id="GO:0046820">
    <property type="term" value="F:4-amino-4-deoxychorismate synthase activity"/>
    <property type="evidence" value="ECO:0007669"/>
    <property type="project" value="UniProtKB-EC"/>
</dbReference>